<evidence type="ECO:0000313" key="10">
    <source>
        <dbReference type="Proteomes" id="UP000051906"/>
    </source>
</evidence>
<dbReference type="SUPFAM" id="SSF49478">
    <property type="entry name" value="Cna protein B-type domain"/>
    <property type="match status" value="1"/>
</dbReference>
<feature type="domain" description="Gram-positive cocci surface proteins LPxTG" evidence="8">
    <location>
        <begin position="466"/>
        <end position="499"/>
    </location>
</feature>
<keyword evidence="4 7" id="KW-0732">Signal</keyword>
<dbReference type="OrthoDB" id="2249722at2"/>
<sequence length="499" mass="54426">MKFTRLRQLIVATFAIGGLALGGQTAAHASTKAPDKVTIQLHKVDNESTQMVQNTGDELTLQSGMSVYDANKYGAVTYSIYDVSSLLKDRGVETGKVTSDAFTTERDKLIHDITDGKTDPAEVLKAQQAFVDANKLDAVVTKTLSDKSGFLTFADLHNRGFYLIMEMAAPTHHLTGLSAPMIIGLPLNEKSEIHLYPKNLIARDVDPEIHKVGIDPNAPTSDTHVNLGQVEFTLEREDGKGETRTLVTDDNGDIAFGGLEVGTVYVLTESSNAQYPWYYQSSGKTHKISLKFTVDKDGNVDPQEMLPSEKDFKISGTKIGILNHLILGGAKFQKVDATDSTKGLAGAKFKVQKIDHAGKIFWAVFDGQTFVKWVSDKDKATALTSDNDGKFDFDGVPYVYDRRDGAVTYNLVETKAPKGYALLKRATSFKINEQQVLKIKNTKGVATGQDQGGSGGIGDKIRRGFLPTTGGMGIWFFLLIGGLLMGGAGYLYYRQRKAN</sequence>
<keyword evidence="2" id="KW-0134">Cell wall</keyword>
<comment type="caution">
    <text evidence="9">The sequence shown here is derived from an EMBL/GenBank/DDBJ whole genome shotgun (WGS) entry which is preliminary data.</text>
</comment>
<dbReference type="InterPro" id="IPR013783">
    <property type="entry name" value="Ig-like_fold"/>
</dbReference>
<feature type="signal peptide" evidence="7">
    <location>
        <begin position="1"/>
        <end position="29"/>
    </location>
</feature>
<dbReference type="EMBL" id="JQCA01000043">
    <property type="protein sequence ID" value="KRO04135.1"/>
    <property type="molecule type" value="Genomic_DNA"/>
</dbReference>
<gene>
    <name evidence="9" type="ORF">IV54_GL001655</name>
</gene>
<evidence type="ECO:0000256" key="1">
    <source>
        <dbReference type="ARBA" id="ARBA00007257"/>
    </source>
</evidence>
<evidence type="ECO:0000259" key="8">
    <source>
        <dbReference type="PROSITE" id="PS50847"/>
    </source>
</evidence>
<dbReference type="PROSITE" id="PS50847">
    <property type="entry name" value="GRAM_POS_ANCHORING"/>
    <property type="match status" value="1"/>
</dbReference>
<dbReference type="Proteomes" id="UP000051906">
    <property type="component" value="Unassembled WGS sequence"/>
</dbReference>
<evidence type="ECO:0000256" key="4">
    <source>
        <dbReference type="ARBA" id="ARBA00022729"/>
    </source>
</evidence>
<dbReference type="Pfam" id="PF16555">
    <property type="entry name" value="GramPos_pilinD1"/>
    <property type="match status" value="1"/>
</dbReference>
<feature type="chain" id="PRO_5006420127" description="Gram-positive cocci surface proteins LPxTG domain-containing protein" evidence="7">
    <location>
        <begin position="30"/>
        <end position="499"/>
    </location>
</feature>
<dbReference type="RefSeq" id="WP_057878185.1">
    <property type="nucleotide sequence ID" value="NZ_JQCA01000043.1"/>
</dbReference>
<dbReference type="InterPro" id="IPR041033">
    <property type="entry name" value="SpaA_PFL_dom_1"/>
</dbReference>
<dbReference type="NCBIfam" id="TIGR01167">
    <property type="entry name" value="LPXTG_anchor"/>
    <property type="match status" value="1"/>
</dbReference>
<dbReference type="PANTHER" id="PTHR36108">
    <property type="entry name" value="COLOSSIN-B-RELATED"/>
    <property type="match status" value="1"/>
</dbReference>
<evidence type="ECO:0000313" key="9">
    <source>
        <dbReference type="EMBL" id="KRO04135.1"/>
    </source>
</evidence>
<dbReference type="AlphaFoldDB" id="A0A0R2LSD1"/>
<dbReference type="InterPro" id="IPR019931">
    <property type="entry name" value="LPXTG_anchor"/>
</dbReference>
<proteinExistence type="inferred from homology"/>
<evidence type="ECO:0000256" key="5">
    <source>
        <dbReference type="ARBA" id="ARBA00023088"/>
    </source>
</evidence>
<keyword evidence="10" id="KW-1185">Reference proteome</keyword>
<dbReference type="Pfam" id="PF17802">
    <property type="entry name" value="SpaA"/>
    <property type="match status" value="2"/>
</dbReference>
<evidence type="ECO:0000256" key="2">
    <source>
        <dbReference type="ARBA" id="ARBA00022512"/>
    </source>
</evidence>
<keyword evidence="3" id="KW-0964">Secreted</keyword>
<dbReference type="Gene3D" id="2.60.40.10">
    <property type="entry name" value="Immunoglobulins"/>
    <property type="match status" value="3"/>
</dbReference>
<evidence type="ECO:0000256" key="6">
    <source>
        <dbReference type="SAM" id="Phobius"/>
    </source>
</evidence>
<keyword evidence="6" id="KW-0472">Membrane</keyword>
<dbReference type="PANTHER" id="PTHR36108:SF13">
    <property type="entry name" value="COLOSSIN-B-RELATED"/>
    <property type="match status" value="1"/>
</dbReference>
<keyword evidence="6" id="KW-1133">Transmembrane helix</keyword>
<keyword evidence="6" id="KW-0812">Transmembrane</keyword>
<keyword evidence="5" id="KW-0572">Peptidoglycan-anchor</keyword>
<evidence type="ECO:0000256" key="3">
    <source>
        <dbReference type="ARBA" id="ARBA00022525"/>
    </source>
</evidence>
<name>A0A0R2LSD1_9LACO</name>
<dbReference type="InterPro" id="IPR032364">
    <property type="entry name" value="GramPos_pilinD1_N"/>
</dbReference>
<comment type="similarity">
    <text evidence="1">Belongs to the serine-aspartate repeat-containing protein (SDr) family.</text>
</comment>
<dbReference type="PATRIC" id="fig|616990.3.peg.1750"/>
<reference evidence="9 10" key="1">
    <citation type="journal article" date="2015" name="Genome Announc.">
        <title>Expanding the biotechnology potential of lactobacilli through comparative genomics of 213 strains and associated genera.</title>
        <authorList>
            <person name="Sun Z."/>
            <person name="Harris H.M."/>
            <person name="McCann A."/>
            <person name="Guo C."/>
            <person name="Argimon S."/>
            <person name="Zhang W."/>
            <person name="Yang X."/>
            <person name="Jeffery I.B."/>
            <person name="Cooney J.C."/>
            <person name="Kagawa T.F."/>
            <person name="Liu W."/>
            <person name="Song Y."/>
            <person name="Salvetti E."/>
            <person name="Wrobel A."/>
            <person name="Rasinkangas P."/>
            <person name="Parkhill J."/>
            <person name="Rea M.C."/>
            <person name="O'Sullivan O."/>
            <person name="Ritari J."/>
            <person name="Douillard F.P."/>
            <person name="Paul Ross R."/>
            <person name="Yang R."/>
            <person name="Briner A.E."/>
            <person name="Felis G.E."/>
            <person name="de Vos W.M."/>
            <person name="Barrangou R."/>
            <person name="Klaenhammer T.R."/>
            <person name="Caufield P.W."/>
            <person name="Cui Y."/>
            <person name="Zhang H."/>
            <person name="O'Toole P.W."/>
        </authorList>
    </citation>
    <scope>NUCLEOTIDE SEQUENCE [LARGE SCALE GENOMIC DNA]</scope>
    <source>
        <strain evidence="9 10">DSM 22467</strain>
    </source>
</reference>
<protein>
    <recommendedName>
        <fullName evidence="8">Gram-positive cocci surface proteins LPxTG domain-containing protein</fullName>
    </recommendedName>
</protein>
<evidence type="ECO:0000256" key="7">
    <source>
        <dbReference type="SAM" id="SignalP"/>
    </source>
</evidence>
<feature type="transmembrane region" description="Helical" evidence="6">
    <location>
        <begin position="472"/>
        <end position="493"/>
    </location>
</feature>
<organism evidence="9 10">
    <name type="scientific">Levilactobacillus paucivorans</name>
    <dbReference type="NCBI Taxonomy" id="616990"/>
    <lineage>
        <taxon>Bacteria</taxon>
        <taxon>Bacillati</taxon>
        <taxon>Bacillota</taxon>
        <taxon>Bacilli</taxon>
        <taxon>Lactobacillales</taxon>
        <taxon>Lactobacillaceae</taxon>
        <taxon>Levilactobacillus</taxon>
    </lineage>
</organism>
<dbReference type="STRING" id="616990.IV54_GL001655"/>
<accession>A0A0R2LSD1</accession>